<dbReference type="OrthoDB" id="7193217at2"/>
<dbReference type="KEGG" id="cak:Caul_1054"/>
<dbReference type="HOGENOM" id="CLU_2859474_0_0_5"/>
<gene>
    <name evidence="1" type="ordered locus">Caul_1054</name>
</gene>
<name>B0SX23_CAUSK</name>
<evidence type="ECO:0000313" key="1">
    <source>
        <dbReference type="EMBL" id="ABZ70184.1"/>
    </source>
</evidence>
<evidence type="ECO:0008006" key="2">
    <source>
        <dbReference type="Google" id="ProtNLM"/>
    </source>
</evidence>
<accession>B0SX23</accession>
<sequence>MPSRSRRRPFRALIKDDAGGPTVENALILSLTAVMIYSLKATTGVAMLLKPAQQGFAALIRALS</sequence>
<protein>
    <recommendedName>
        <fullName evidence="2">Flp/Fap pilin component</fullName>
    </recommendedName>
</protein>
<dbReference type="EMBL" id="CP000927">
    <property type="protein sequence ID" value="ABZ70184.1"/>
    <property type="molecule type" value="Genomic_DNA"/>
</dbReference>
<reference evidence="1" key="1">
    <citation type="submission" date="2008-01" db="EMBL/GenBank/DDBJ databases">
        <title>Complete sequence of chromosome of Caulobacter sp. K31.</title>
        <authorList>
            <consortium name="US DOE Joint Genome Institute"/>
            <person name="Copeland A."/>
            <person name="Lucas S."/>
            <person name="Lapidus A."/>
            <person name="Barry K."/>
            <person name="Glavina del Rio T."/>
            <person name="Dalin E."/>
            <person name="Tice H."/>
            <person name="Pitluck S."/>
            <person name="Bruce D."/>
            <person name="Goodwin L."/>
            <person name="Thompson L.S."/>
            <person name="Brettin T."/>
            <person name="Detter J.C."/>
            <person name="Han C."/>
            <person name="Schmutz J."/>
            <person name="Larimer F."/>
            <person name="Land M."/>
            <person name="Hauser L."/>
            <person name="Kyrpides N."/>
            <person name="Kim E."/>
            <person name="Stephens C."/>
            <person name="Richardson P."/>
        </authorList>
    </citation>
    <scope>NUCLEOTIDE SEQUENCE [LARGE SCALE GENOMIC DNA]</scope>
    <source>
        <strain evidence="1">K31</strain>
    </source>
</reference>
<proteinExistence type="predicted"/>
<dbReference type="AlphaFoldDB" id="B0SX23"/>
<organism evidence="1">
    <name type="scientific">Caulobacter sp. (strain K31)</name>
    <dbReference type="NCBI Taxonomy" id="366602"/>
    <lineage>
        <taxon>Bacteria</taxon>
        <taxon>Pseudomonadati</taxon>
        <taxon>Pseudomonadota</taxon>
        <taxon>Alphaproteobacteria</taxon>
        <taxon>Caulobacterales</taxon>
        <taxon>Caulobacteraceae</taxon>
        <taxon>Caulobacter</taxon>
    </lineage>
</organism>